<proteinExistence type="predicted"/>
<feature type="compositionally biased region" description="Polar residues" evidence="1">
    <location>
        <begin position="41"/>
        <end position="53"/>
    </location>
</feature>
<sequence>MSRALPYMAEDRLLHSSLYYITAGPGRTQAGTRIPCAARSSGHNTSRPRSPQASAPALSTGRLPTSLSMLLPRYRQLPGTSTASPGPEYRHTPSTPHTTPSARPGHFLDVDLLREL</sequence>
<organism evidence="2 3">
    <name type="scientific">Engystomops pustulosus</name>
    <name type="common">Tungara frog</name>
    <name type="synonym">Physalaemus pustulosus</name>
    <dbReference type="NCBI Taxonomy" id="76066"/>
    <lineage>
        <taxon>Eukaryota</taxon>
        <taxon>Metazoa</taxon>
        <taxon>Chordata</taxon>
        <taxon>Craniata</taxon>
        <taxon>Vertebrata</taxon>
        <taxon>Euteleostomi</taxon>
        <taxon>Amphibia</taxon>
        <taxon>Batrachia</taxon>
        <taxon>Anura</taxon>
        <taxon>Neobatrachia</taxon>
        <taxon>Hyloidea</taxon>
        <taxon>Leptodactylidae</taxon>
        <taxon>Leiuperinae</taxon>
        <taxon>Engystomops</taxon>
    </lineage>
</organism>
<feature type="region of interest" description="Disordered" evidence="1">
    <location>
        <begin position="29"/>
        <end position="62"/>
    </location>
</feature>
<comment type="caution">
    <text evidence="2">The sequence shown here is derived from an EMBL/GenBank/DDBJ whole genome shotgun (WGS) entry which is preliminary data.</text>
</comment>
<reference evidence="2" key="1">
    <citation type="thesis" date="2020" institute="ProQuest LLC" country="789 East Eisenhower Parkway, Ann Arbor, MI, USA">
        <title>Comparative Genomics and Chromosome Evolution.</title>
        <authorList>
            <person name="Mudd A.B."/>
        </authorList>
    </citation>
    <scope>NUCLEOTIDE SEQUENCE</scope>
    <source>
        <strain evidence="2">237g6f4</strain>
        <tissue evidence="2">Blood</tissue>
    </source>
</reference>
<feature type="compositionally biased region" description="Low complexity" evidence="1">
    <location>
        <begin position="92"/>
        <end position="101"/>
    </location>
</feature>
<dbReference type="EMBL" id="WNYA01058415">
    <property type="protein sequence ID" value="KAG8535736.1"/>
    <property type="molecule type" value="Genomic_DNA"/>
</dbReference>
<feature type="compositionally biased region" description="Basic and acidic residues" evidence="1">
    <location>
        <begin position="106"/>
        <end position="116"/>
    </location>
</feature>
<dbReference type="AlphaFoldDB" id="A0AAV6YG92"/>
<dbReference type="Proteomes" id="UP000824782">
    <property type="component" value="Unassembled WGS sequence"/>
</dbReference>
<evidence type="ECO:0000313" key="3">
    <source>
        <dbReference type="Proteomes" id="UP000824782"/>
    </source>
</evidence>
<keyword evidence="3" id="KW-1185">Reference proteome</keyword>
<gene>
    <name evidence="2" type="ORF">GDO81_027863</name>
</gene>
<protein>
    <submittedName>
        <fullName evidence="2">Uncharacterized protein</fullName>
    </submittedName>
</protein>
<name>A0AAV6YG92_ENGPU</name>
<evidence type="ECO:0000313" key="2">
    <source>
        <dbReference type="EMBL" id="KAG8535736.1"/>
    </source>
</evidence>
<evidence type="ECO:0000256" key="1">
    <source>
        <dbReference type="SAM" id="MobiDB-lite"/>
    </source>
</evidence>
<accession>A0AAV6YG92</accession>
<feature type="region of interest" description="Disordered" evidence="1">
    <location>
        <begin position="75"/>
        <end position="116"/>
    </location>
</feature>